<keyword evidence="5 8" id="KW-0457">Lysine biosynthesis</keyword>
<feature type="active site" description="Proton donor" evidence="8">
    <location>
        <position position="82"/>
    </location>
</feature>
<sequence length="272" mass="29656">MRRFSFHKGHGTRNDFIILDDSYGMHDMHPEFIRAVCDRHAGIGADGVIRVVRAGSIRDWTGDPHLWFMDYYNADGSVAEMCGNGLRVFARHLINEQLVDAGAFDVATRAGVKHVEVARHGLISTDIGRALVLPDDVTVTLEDRSWPVVKVDVGNPHAVVFLTDSDVLEDLDLHRAPRWSPAEAYPQGVNVEFVRVDAPDALTMRVHERGVGETLSCGTGVVAVAAAHRARGGHEGPVTVRVPGGELSVQFTGDEARLTGPAVVIGRGEFWI</sequence>
<feature type="site" description="Could be important to modulate the pK values of the two catalytic cysteine residues" evidence="8">
    <location>
        <position position="208"/>
    </location>
</feature>
<evidence type="ECO:0000256" key="4">
    <source>
        <dbReference type="ARBA" id="ARBA00022605"/>
    </source>
</evidence>
<dbReference type="InterPro" id="IPR001653">
    <property type="entry name" value="DAP_epimerase_DapF"/>
</dbReference>
<dbReference type="RefSeq" id="WP_068751205.1">
    <property type="nucleotide sequence ID" value="NZ_LR214441.1"/>
</dbReference>
<comment type="subunit">
    <text evidence="8">Homodimer.</text>
</comment>
<dbReference type="Gene3D" id="3.10.310.10">
    <property type="entry name" value="Diaminopimelate Epimerase, Chain A, domain 1"/>
    <property type="match status" value="2"/>
</dbReference>
<keyword evidence="10" id="KW-1185">Reference proteome</keyword>
<dbReference type="Proteomes" id="UP000093501">
    <property type="component" value="Unassembled WGS sequence"/>
</dbReference>
<feature type="binding site" evidence="8">
    <location>
        <position position="155"/>
    </location>
    <ligand>
        <name>substrate</name>
    </ligand>
</feature>
<evidence type="ECO:0000256" key="8">
    <source>
        <dbReference type="HAMAP-Rule" id="MF_00197"/>
    </source>
</evidence>
<dbReference type="PANTHER" id="PTHR31689">
    <property type="entry name" value="DIAMINOPIMELATE EPIMERASE, CHLOROPLASTIC"/>
    <property type="match status" value="1"/>
</dbReference>
<keyword evidence="8" id="KW-0963">Cytoplasm</keyword>
<dbReference type="GO" id="GO:0009089">
    <property type="term" value="P:lysine biosynthetic process via diaminopimelate"/>
    <property type="evidence" value="ECO:0007669"/>
    <property type="project" value="UniProtKB-UniRule"/>
</dbReference>
<dbReference type="GO" id="GO:0005829">
    <property type="term" value="C:cytosol"/>
    <property type="evidence" value="ECO:0007669"/>
    <property type="project" value="TreeGrafter"/>
</dbReference>
<feature type="binding site" evidence="8">
    <location>
        <position position="190"/>
    </location>
    <ligand>
        <name>substrate</name>
    </ligand>
</feature>
<dbReference type="AlphaFoldDB" id="A0A1C0AMY5"/>
<evidence type="ECO:0000313" key="10">
    <source>
        <dbReference type="Proteomes" id="UP000093501"/>
    </source>
</evidence>
<reference evidence="10" key="1">
    <citation type="submission" date="2016-07" db="EMBL/GenBank/DDBJ databases">
        <authorList>
            <person name="Florea S."/>
            <person name="Webb J.S."/>
            <person name="Jaromczyk J."/>
            <person name="Schardl C.L."/>
        </authorList>
    </citation>
    <scope>NUCLEOTIDE SEQUENCE [LARGE SCALE GENOMIC DNA]</scope>
    <source>
        <strain evidence="10">IPBSL-7</strain>
    </source>
</reference>
<comment type="similarity">
    <text evidence="2 8">Belongs to the diaminopimelate epimerase family.</text>
</comment>
<comment type="function">
    <text evidence="8">Catalyzes the stereoinversion of LL-2,6-diaminopimelate (L,L-DAP) to meso-diaminopimelate (meso-DAP), a precursor of L-lysine and an essential component of the bacterial peptidoglycan.</text>
</comment>
<dbReference type="EC" id="5.1.1.7" evidence="3 8"/>
<keyword evidence="4 8" id="KW-0028">Amino-acid biosynthesis</keyword>
<dbReference type="PANTHER" id="PTHR31689:SF0">
    <property type="entry name" value="DIAMINOPIMELATE EPIMERASE"/>
    <property type="match status" value="1"/>
</dbReference>
<accession>A0A1C0AMY5</accession>
<dbReference type="UniPathway" id="UPA00034">
    <property type="reaction ID" value="UER00025"/>
</dbReference>
<evidence type="ECO:0000256" key="5">
    <source>
        <dbReference type="ARBA" id="ARBA00023154"/>
    </source>
</evidence>
<feature type="binding site" evidence="8">
    <location>
        <begin position="83"/>
        <end position="84"/>
    </location>
    <ligand>
        <name>substrate</name>
    </ligand>
</feature>
<dbReference type="NCBIfam" id="TIGR00652">
    <property type="entry name" value="DapF"/>
    <property type="match status" value="1"/>
</dbReference>
<protein>
    <recommendedName>
        <fullName evidence="3 8">Diaminopimelate epimerase</fullName>
        <shortName evidence="8">DAP epimerase</shortName>
        <ecNumber evidence="3 8">5.1.1.7</ecNumber>
    </recommendedName>
    <alternativeName>
        <fullName evidence="8">PLP-independent amino acid racemase</fullName>
    </alternativeName>
</protein>
<evidence type="ECO:0000256" key="7">
    <source>
        <dbReference type="ARBA" id="ARBA00051712"/>
    </source>
</evidence>
<dbReference type="HAMAP" id="MF_00197">
    <property type="entry name" value="DAP_epimerase"/>
    <property type="match status" value="1"/>
</dbReference>
<comment type="caution">
    <text evidence="9">The sequence shown here is derived from an EMBL/GenBank/DDBJ whole genome shotgun (WGS) entry which is preliminary data.</text>
</comment>
<dbReference type="Pfam" id="PF01678">
    <property type="entry name" value="DAP_epimerase"/>
    <property type="match status" value="2"/>
</dbReference>
<dbReference type="GO" id="GO:0008837">
    <property type="term" value="F:diaminopimelate epimerase activity"/>
    <property type="evidence" value="ECO:0007669"/>
    <property type="project" value="UniProtKB-UniRule"/>
</dbReference>
<feature type="binding site" evidence="8">
    <location>
        <position position="73"/>
    </location>
    <ligand>
        <name>substrate</name>
    </ligand>
</feature>
<gene>
    <name evidence="8" type="primary">dapF</name>
    <name evidence="9" type="ORF">BCR15_02140</name>
</gene>
<organism evidence="9 10">
    <name type="scientific">Tessaracoccus lapidicaptus</name>
    <dbReference type="NCBI Taxonomy" id="1427523"/>
    <lineage>
        <taxon>Bacteria</taxon>
        <taxon>Bacillati</taxon>
        <taxon>Actinomycetota</taxon>
        <taxon>Actinomycetes</taxon>
        <taxon>Propionibacteriales</taxon>
        <taxon>Propionibacteriaceae</taxon>
        <taxon>Tessaracoccus</taxon>
    </lineage>
</organism>
<feature type="binding site" evidence="8">
    <location>
        <begin position="218"/>
        <end position="219"/>
    </location>
    <ligand>
        <name>substrate</name>
    </ligand>
</feature>
<evidence type="ECO:0000256" key="2">
    <source>
        <dbReference type="ARBA" id="ARBA00010219"/>
    </source>
</evidence>
<feature type="site" description="Could be important to modulate the pK values of the two catalytic cysteine residues" evidence="8">
    <location>
        <position position="157"/>
    </location>
</feature>
<evidence type="ECO:0000256" key="6">
    <source>
        <dbReference type="ARBA" id="ARBA00023235"/>
    </source>
</evidence>
<feature type="binding site" evidence="8">
    <location>
        <position position="14"/>
    </location>
    <ligand>
        <name>substrate</name>
    </ligand>
</feature>
<evidence type="ECO:0000313" key="9">
    <source>
        <dbReference type="EMBL" id="OCL34522.1"/>
    </source>
</evidence>
<dbReference type="EMBL" id="MBQD01000020">
    <property type="protein sequence ID" value="OCL34522.1"/>
    <property type="molecule type" value="Genomic_DNA"/>
</dbReference>
<comment type="pathway">
    <text evidence="1 8">Amino-acid biosynthesis; L-lysine biosynthesis via DAP pathway; DL-2,6-diaminopimelate from LL-2,6-diaminopimelate: step 1/1.</text>
</comment>
<dbReference type="SUPFAM" id="SSF54506">
    <property type="entry name" value="Diaminopimelate epimerase-like"/>
    <property type="match status" value="2"/>
</dbReference>
<comment type="subcellular location">
    <subcellularLocation>
        <location evidence="8">Cytoplasm</location>
    </subcellularLocation>
</comment>
<feature type="active site" description="Proton acceptor" evidence="8">
    <location>
        <position position="217"/>
    </location>
</feature>
<feature type="binding site" evidence="8">
    <location>
        <begin position="208"/>
        <end position="209"/>
    </location>
    <ligand>
        <name>substrate</name>
    </ligand>
</feature>
<evidence type="ECO:0000256" key="3">
    <source>
        <dbReference type="ARBA" id="ARBA00013080"/>
    </source>
</evidence>
<evidence type="ECO:0000256" key="1">
    <source>
        <dbReference type="ARBA" id="ARBA00005196"/>
    </source>
</evidence>
<comment type="catalytic activity">
    <reaction evidence="7 8">
        <text>(2S,6S)-2,6-diaminopimelate = meso-2,6-diaminopimelate</text>
        <dbReference type="Rhea" id="RHEA:15393"/>
        <dbReference type="ChEBI" id="CHEBI:57609"/>
        <dbReference type="ChEBI" id="CHEBI:57791"/>
        <dbReference type="EC" id="5.1.1.7"/>
    </reaction>
</comment>
<dbReference type="PROSITE" id="PS01326">
    <property type="entry name" value="DAP_EPIMERASE"/>
    <property type="match status" value="1"/>
</dbReference>
<proteinExistence type="inferred from homology"/>
<name>A0A1C0AMY5_9ACTN</name>
<comment type="caution">
    <text evidence="8">Lacks conserved residue(s) required for the propagation of feature annotation.</text>
</comment>
<keyword evidence="6 8" id="KW-0413">Isomerase</keyword>
<dbReference type="InterPro" id="IPR018510">
    <property type="entry name" value="DAP_epimerase_AS"/>
</dbReference>